<dbReference type="GO" id="GO:0005634">
    <property type="term" value="C:nucleus"/>
    <property type="evidence" value="ECO:0007669"/>
    <property type="project" value="TreeGrafter"/>
</dbReference>
<feature type="compositionally biased region" description="Low complexity" evidence="2">
    <location>
        <begin position="30"/>
        <end position="41"/>
    </location>
</feature>
<dbReference type="Pfam" id="PF04847">
    <property type="entry name" value="Calcipressin"/>
    <property type="match status" value="1"/>
</dbReference>
<dbReference type="Proteomes" id="UP000007797">
    <property type="component" value="Unassembled WGS sequence"/>
</dbReference>
<dbReference type="GO" id="GO:0008597">
    <property type="term" value="F:calcium-dependent protein serine/threonine phosphatase regulator activity"/>
    <property type="evidence" value="ECO:0007669"/>
    <property type="project" value="TreeGrafter"/>
</dbReference>
<evidence type="ECO:0000313" key="3">
    <source>
        <dbReference type="EMBL" id="EGG18995.1"/>
    </source>
</evidence>
<protein>
    <submittedName>
        <fullName evidence="3">Modulatory calcineurin-interacting protein</fullName>
    </submittedName>
</protein>
<organism evidence="3 4">
    <name type="scientific">Cavenderia fasciculata</name>
    <name type="common">Slime mold</name>
    <name type="synonym">Dictyostelium fasciculatum</name>
    <dbReference type="NCBI Taxonomy" id="261658"/>
    <lineage>
        <taxon>Eukaryota</taxon>
        <taxon>Amoebozoa</taxon>
        <taxon>Evosea</taxon>
        <taxon>Eumycetozoa</taxon>
        <taxon>Dictyostelia</taxon>
        <taxon>Acytosteliales</taxon>
        <taxon>Cavenderiaceae</taxon>
        <taxon>Cavenderia</taxon>
    </lineage>
</organism>
<dbReference type="PANTHER" id="PTHR10300:SF14">
    <property type="entry name" value="PROTEIN SARAH"/>
    <property type="match status" value="1"/>
</dbReference>
<proteinExistence type="inferred from homology"/>
<dbReference type="GO" id="GO:0005737">
    <property type="term" value="C:cytoplasm"/>
    <property type="evidence" value="ECO:0007669"/>
    <property type="project" value="TreeGrafter"/>
</dbReference>
<accession>F4PYW6</accession>
<dbReference type="GeneID" id="14871059"/>
<feature type="compositionally biased region" description="Polar residues" evidence="2">
    <location>
        <begin position="18"/>
        <end position="29"/>
    </location>
</feature>
<dbReference type="KEGG" id="dfa:DFA_02238"/>
<dbReference type="RefSeq" id="XP_004357474.1">
    <property type="nucleotide sequence ID" value="XM_004357418.1"/>
</dbReference>
<dbReference type="OrthoDB" id="17212at2759"/>
<evidence type="ECO:0000256" key="2">
    <source>
        <dbReference type="SAM" id="MobiDB-lite"/>
    </source>
</evidence>
<dbReference type="OMA" id="NEWEPEG"/>
<dbReference type="InterPro" id="IPR006931">
    <property type="entry name" value="Calcipressin"/>
</dbReference>
<feature type="region of interest" description="Disordered" evidence="2">
    <location>
        <begin position="167"/>
        <end position="196"/>
    </location>
</feature>
<dbReference type="AlphaFoldDB" id="F4PYW6"/>
<feature type="compositionally biased region" description="Acidic residues" evidence="2">
    <location>
        <begin position="172"/>
        <end position="188"/>
    </location>
</feature>
<dbReference type="EMBL" id="GL883016">
    <property type="protein sequence ID" value="EGG18995.1"/>
    <property type="molecule type" value="Genomic_DNA"/>
</dbReference>
<evidence type="ECO:0000313" key="4">
    <source>
        <dbReference type="Proteomes" id="UP000007797"/>
    </source>
</evidence>
<sequence>MQSLNDQLEQLIIENNDIENQPPEQQNKDTNSTAVGTTTTTSAKEMNHIIRQKKIQLLLKREPTNVLILENIDQQTGFNVQTLIEEYLEQSCLTPLVLARYISILNSLIFVFAHRNDAHLSKLLIERQPIIKKSFNLYFGKELSESIIRKHQLLPPFATRQFLISPPLSPPEEWETPGDGLEEGPEDGIENHPSSFSGFDPQQLNSRLQLVYQDQTNNNFPSISVEFCT</sequence>
<feature type="region of interest" description="Disordered" evidence="2">
    <location>
        <begin position="17"/>
        <end position="42"/>
    </location>
</feature>
<reference evidence="4" key="1">
    <citation type="journal article" date="2011" name="Genome Res.">
        <title>Phylogeny-wide analysis of social amoeba genomes highlights ancient origins for complex intercellular communication.</title>
        <authorList>
            <person name="Heidel A.J."/>
            <person name="Lawal H.M."/>
            <person name="Felder M."/>
            <person name="Schilde C."/>
            <person name="Helps N.R."/>
            <person name="Tunggal B."/>
            <person name="Rivero F."/>
            <person name="John U."/>
            <person name="Schleicher M."/>
            <person name="Eichinger L."/>
            <person name="Platzer M."/>
            <person name="Noegel A.A."/>
            <person name="Schaap P."/>
            <person name="Gloeckner G."/>
        </authorList>
    </citation>
    <scope>NUCLEOTIDE SEQUENCE [LARGE SCALE GENOMIC DNA]</scope>
    <source>
        <strain evidence="4">SH3</strain>
    </source>
</reference>
<gene>
    <name evidence="3" type="primary">rcnA</name>
    <name evidence="3" type="ORF">DFA_02238</name>
</gene>
<evidence type="ECO:0000256" key="1">
    <source>
        <dbReference type="ARBA" id="ARBA00008209"/>
    </source>
</evidence>
<dbReference type="GO" id="GO:0019722">
    <property type="term" value="P:calcium-mediated signaling"/>
    <property type="evidence" value="ECO:0007669"/>
    <property type="project" value="InterPro"/>
</dbReference>
<name>F4PYW6_CACFS</name>
<comment type="similarity">
    <text evidence="1">Belongs to the RCAN family.</text>
</comment>
<keyword evidence="4" id="KW-1185">Reference proteome</keyword>
<dbReference type="STRING" id="1054147.F4PYW6"/>
<dbReference type="PANTHER" id="PTHR10300">
    <property type="entry name" value="CALCIPRESSIN"/>
    <property type="match status" value="1"/>
</dbReference>